<dbReference type="Pfam" id="PF02129">
    <property type="entry name" value="Peptidase_S15"/>
    <property type="match status" value="1"/>
</dbReference>
<dbReference type="GO" id="GO:0016787">
    <property type="term" value="F:hydrolase activity"/>
    <property type="evidence" value="ECO:0007669"/>
    <property type="project" value="UniProtKB-KW"/>
</dbReference>
<dbReference type="PANTHER" id="PTHR43056:SF10">
    <property type="entry name" value="COCE_NOND FAMILY, PUTATIVE (AFU_ORTHOLOGUE AFUA_7G00600)-RELATED"/>
    <property type="match status" value="1"/>
</dbReference>
<dbReference type="RefSeq" id="WP_405452315.1">
    <property type="nucleotide sequence ID" value="NZ_CP108164.1"/>
</dbReference>
<proteinExistence type="predicted"/>
<dbReference type="Gene3D" id="1.10.3020.20">
    <property type="match status" value="1"/>
</dbReference>
<evidence type="ECO:0000313" key="3">
    <source>
        <dbReference type="EMBL" id="WTQ84613.1"/>
    </source>
</evidence>
<protein>
    <submittedName>
        <fullName evidence="3">CocE/NonD family hydrolase</fullName>
    </submittedName>
</protein>
<name>A0ABZ1L0F4_STRAH</name>
<dbReference type="SUPFAM" id="SSF49785">
    <property type="entry name" value="Galactose-binding domain-like"/>
    <property type="match status" value="1"/>
</dbReference>
<dbReference type="Gene3D" id="2.60.120.260">
    <property type="entry name" value="Galactose-binding domain-like"/>
    <property type="match status" value="1"/>
</dbReference>
<dbReference type="PANTHER" id="PTHR43056">
    <property type="entry name" value="PEPTIDASE S9 PROLYL OLIGOPEPTIDASE"/>
    <property type="match status" value="1"/>
</dbReference>
<dbReference type="InterPro" id="IPR005674">
    <property type="entry name" value="CocE/Ser_esterase"/>
</dbReference>
<sequence length="559" mass="62351">MSTDNKPQLTYPHLYFREPNPLADGNYPGFAPGSRVADGMRIDRDVEIPVRDGSVLYADVHRPADPGTAPLPVLISWGPYGKHGGRSTAPSRSAASGVDPSWVSPYAAIEAPDPLFWCRHGYAVVYVDPRGTWSTPGDYTLASEQEAQDFHDAIEWAGTRDWSNGKVGLSGVSYLSIAQWRVAATRPPHLAAINPWEGLTDFYRDIAYHGGIPETGFMEVFARHSLGYSSTRVEDLERLAAEHPFDDAYWDAKRAVLENVEVPAYVVASWSNQGLHGRGTLEGFKRISSAHKWLEVHGRKTWEYYYRPENVASQLKFFDWALKGEDNGWTDRPKVLTEVRERANAGYVAQEREWPIARTEYVPLHLDAAQGTLVDKPPLAEAEVSYPVQDGDGVGGTRFSYAFTERTRLTGHAKLRLWLEARGSDDADVFVALRKKDASGREVPFPFFALYDNGPIALGWLRASHRALDERRSTPWQPWHRHDREELLEPGVPVALDIEIWPSSTLFEPGESLEVVVQAGDVVTGVLPGHRVTRNAGDHVIRTGGRFDSHLLVPVVADE</sequence>
<dbReference type="SUPFAM" id="SSF53474">
    <property type="entry name" value="alpha/beta-Hydrolases"/>
    <property type="match status" value="1"/>
</dbReference>
<accession>A0ABZ1L0F4</accession>
<evidence type="ECO:0000256" key="1">
    <source>
        <dbReference type="ARBA" id="ARBA00022801"/>
    </source>
</evidence>
<keyword evidence="4" id="KW-1185">Reference proteome</keyword>
<keyword evidence="1 3" id="KW-0378">Hydrolase</keyword>
<dbReference type="SMART" id="SM00939">
    <property type="entry name" value="PepX_C"/>
    <property type="match status" value="1"/>
</dbReference>
<feature type="domain" description="Xaa-Pro dipeptidyl-peptidase C-terminal" evidence="2">
    <location>
        <begin position="315"/>
        <end position="552"/>
    </location>
</feature>
<evidence type="ECO:0000259" key="2">
    <source>
        <dbReference type="SMART" id="SM00939"/>
    </source>
</evidence>
<dbReference type="InterPro" id="IPR008979">
    <property type="entry name" value="Galactose-bd-like_sf"/>
</dbReference>
<organism evidence="3 4">
    <name type="scientific">Streptomyces achromogenes</name>
    <dbReference type="NCBI Taxonomy" id="67255"/>
    <lineage>
        <taxon>Bacteria</taxon>
        <taxon>Bacillati</taxon>
        <taxon>Actinomycetota</taxon>
        <taxon>Actinomycetes</taxon>
        <taxon>Kitasatosporales</taxon>
        <taxon>Streptomycetaceae</taxon>
        <taxon>Streptomyces</taxon>
    </lineage>
</organism>
<dbReference type="InterPro" id="IPR050585">
    <property type="entry name" value="Xaa-Pro_dipeptidyl-ppase/CocE"/>
</dbReference>
<evidence type="ECO:0000313" key="4">
    <source>
        <dbReference type="Proteomes" id="UP001622557"/>
    </source>
</evidence>
<dbReference type="NCBIfam" id="TIGR00976">
    <property type="entry name" value="CocE_NonD"/>
    <property type="match status" value="1"/>
</dbReference>
<dbReference type="EMBL" id="CP108164">
    <property type="protein sequence ID" value="WTQ84613.1"/>
    <property type="molecule type" value="Genomic_DNA"/>
</dbReference>
<reference evidence="3 4" key="1">
    <citation type="submission" date="2022-10" db="EMBL/GenBank/DDBJ databases">
        <title>The complete genomes of actinobacterial strains from the NBC collection.</title>
        <authorList>
            <person name="Joergensen T.S."/>
            <person name="Alvarez Arevalo M."/>
            <person name="Sterndorff E.B."/>
            <person name="Faurdal D."/>
            <person name="Vuksanovic O."/>
            <person name="Mourched A.-S."/>
            <person name="Charusanti P."/>
            <person name="Shaw S."/>
            <person name="Blin K."/>
            <person name="Weber T."/>
        </authorList>
    </citation>
    <scope>NUCLEOTIDE SEQUENCE [LARGE SCALE GENOMIC DNA]</scope>
    <source>
        <strain evidence="3 4">NBC_00156</strain>
    </source>
</reference>
<dbReference type="GeneID" id="97285123"/>
<dbReference type="Proteomes" id="UP001622557">
    <property type="component" value="Chromosome"/>
</dbReference>
<dbReference type="Pfam" id="PF08530">
    <property type="entry name" value="PepX_C"/>
    <property type="match status" value="1"/>
</dbReference>
<dbReference type="InterPro" id="IPR029058">
    <property type="entry name" value="AB_hydrolase_fold"/>
</dbReference>
<gene>
    <name evidence="3" type="ORF">OG350_31815</name>
</gene>
<dbReference type="InterPro" id="IPR013736">
    <property type="entry name" value="Xaa-Pro_dipept_C"/>
</dbReference>
<dbReference type="Gene3D" id="3.40.50.1820">
    <property type="entry name" value="alpha/beta hydrolase"/>
    <property type="match status" value="1"/>
</dbReference>
<dbReference type="InterPro" id="IPR000383">
    <property type="entry name" value="Xaa-Pro-like_dom"/>
</dbReference>